<evidence type="ECO:0000313" key="3">
    <source>
        <dbReference type="EMBL" id="MFC4958905.1"/>
    </source>
</evidence>
<dbReference type="SUPFAM" id="SSF51905">
    <property type="entry name" value="FAD/NAD(P)-binding domain"/>
    <property type="match status" value="1"/>
</dbReference>
<dbReference type="InterPro" id="IPR002938">
    <property type="entry name" value="FAD-bd"/>
</dbReference>
<dbReference type="NCBIfam" id="NF004834">
    <property type="entry name" value="PRK06185.1-3"/>
    <property type="match status" value="1"/>
</dbReference>
<dbReference type="Pfam" id="PF01494">
    <property type="entry name" value="FAD_binding_3"/>
    <property type="match status" value="1"/>
</dbReference>
<comment type="caution">
    <text evidence="3">The sequence shown here is derived from an EMBL/GenBank/DDBJ whole genome shotgun (WGS) entry which is preliminary data.</text>
</comment>
<protein>
    <submittedName>
        <fullName evidence="3">FAD-dependent oxidoreductase</fullName>
    </submittedName>
</protein>
<dbReference type="InterPro" id="IPR036188">
    <property type="entry name" value="FAD/NAD-bd_sf"/>
</dbReference>
<dbReference type="PRINTS" id="PR00420">
    <property type="entry name" value="RNGMNOXGNASE"/>
</dbReference>
<dbReference type="EMBL" id="JBHSIZ010000027">
    <property type="protein sequence ID" value="MFC4958905.1"/>
    <property type="molecule type" value="Genomic_DNA"/>
</dbReference>
<evidence type="ECO:0000256" key="1">
    <source>
        <dbReference type="ARBA" id="ARBA00023002"/>
    </source>
</evidence>
<keyword evidence="4" id="KW-1185">Reference proteome</keyword>
<sequence length="421" mass="46312">MQRTTCCIVGGGPAGMMLGLLLARAGVDVTVLEKHGDFLRDFRGDTVHPSTLRLLDELGLSERFAALPARRLEEMRMEIGGTTVVMADFRRIPGPHKYIAMVPQWDFLGLLAEAAAEEPSFTLRMRTAVTGLRTEGGRITGVRYVDERGRPGELAAGLTVACDGRDSVVAREAGLFQDEFEVPMDVWQARVPAPRGGVKEGRVFARFGGGQAAVTMDRGDYYQTAYLIPKGRDAALRGHDIQWLRDRLGQLFGWDAEATAAIRSWDDVKLLDVTMGRLPRWHRDGLLCIGDAAHTMSPVGGVGVNLAVQDAVAAARILARPLRRRSVTTRELARVQRRRGLPVTVVQKQQRGEHDLLLKPALDGTLRSDRLPLPLRLVRRIPALSGVTAYLGGVGIRPEHAPRFARRYGWWGSLSAPRRAA</sequence>
<reference evidence="4" key="1">
    <citation type="journal article" date="2019" name="Int. J. Syst. Evol. Microbiol.">
        <title>The Global Catalogue of Microorganisms (GCM) 10K type strain sequencing project: providing services to taxonomists for standard genome sequencing and annotation.</title>
        <authorList>
            <consortium name="The Broad Institute Genomics Platform"/>
            <consortium name="The Broad Institute Genome Sequencing Center for Infectious Disease"/>
            <person name="Wu L."/>
            <person name="Ma J."/>
        </authorList>
    </citation>
    <scope>NUCLEOTIDE SEQUENCE [LARGE SCALE GENOMIC DNA]</scope>
    <source>
        <strain evidence="4">CCM 7224</strain>
    </source>
</reference>
<proteinExistence type="predicted"/>
<dbReference type="NCBIfam" id="NF004833">
    <property type="entry name" value="PRK06185.1-1"/>
    <property type="match status" value="1"/>
</dbReference>
<accession>A0ABV9UU61</accession>
<dbReference type="Gene3D" id="3.50.50.60">
    <property type="entry name" value="FAD/NAD(P)-binding domain"/>
    <property type="match status" value="2"/>
</dbReference>
<feature type="domain" description="FAD-binding" evidence="2">
    <location>
        <begin position="4"/>
        <end position="326"/>
    </location>
</feature>
<dbReference type="Proteomes" id="UP001595834">
    <property type="component" value="Unassembled WGS sequence"/>
</dbReference>
<organism evidence="3 4">
    <name type="scientific">Streptomyces mauvecolor</name>
    <dbReference type="NCBI Taxonomy" id="58345"/>
    <lineage>
        <taxon>Bacteria</taxon>
        <taxon>Bacillati</taxon>
        <taxon>Actinomycetota</taxon>
        <taxon>Actinomycetes</taxon>
        <taxon>Kitasatosporales</taxon>
        <taxon>Streptomycetaceae</taxon>
        <taxon>Streptomyces</taxon>
    </lineage>
</organism>
<evidence type="ECO:0000259" key="2">
    <source>
        <dbReference type="Pfam" id="PF01494"/>
    </source>
</evidence>
<gene>
    <name evidence="3" type="ORF">ACFPFX_21695</name>
</gene>
<dbReference type="PANTHER" id="PTHR43476">
    <property type="entry name" value="3-(3-HYDROXY-PHENYL)PROPIONATE/3-HYDROXYCINNAMIC ACID HYDROXYLASE"/>
    <property type="match status" value="1"/>
</dbReference>
<evidence type="ECO:0000313" key="4">
    <source>
        <dbReference type="Proteomes" id="UP001595834"/>
    </source>
</evidence>
<dbReference type="InterPro" id="IPR050631">
    <property type="entry name" value="PheA/TfdB_FAD_monoxygenase"/>
</dbReference>
<dbReference type="PANTHER" id="PTHR43476:SF5">
    <property type="entry name" value="FAD-DEPENDENT MONOOXYGENASE"/>
    <property type="match status" value="1"/>
</dbReference>
<keyword evidence="1" id="KW-0560">Oxidoreductase</keyword>
<name>A0ABV9UU61_9ACTN</name>